<organism evidence="4 5">
    <name type="scientific">Elaphomyces granulatus</name>
    <dbReference type="NCBI Taxonomy" id="519963"/>
    <lineage>
        <taxon>Eukaryota</taxon>
        <taxon>Fungi</taxon>
        <taxon>Dikarya</taxon>
        <taxon>Ascomycota</taxon>
        <taxon>Pezizomycotina</taxon>
        <taxon>Eurotiomycetes</taxon>
        <taxon>Eurotiomycetidae</taxon>
        <taxon>Eurotiales</taxon>
        <taxon>Elaphomycetaceae</taxon>
        <taxon>Elaphomyces</taxon>
    </lineage>
</organism>
<feature type="region of interest" description="Disordered" evidence="2">
    <location>
        <begin position="435"/>
        <end position="465"/>
    </location>
</feature>
<feature type="compositionally biased region" description="Acidic residues" evidence="2">
    <location>
        <begin position="754"/>
        <end position="764"/>
    </location>
</feature>
<evidence type="ECO:0000256" key="2">
    <source>
        <dbReference type="SAM" id="MobiDB-lite"/>
    </source>
</evidence>
<feature type="region of interest" description="Disordered" evidence="2">
    <location>
        <begin position="677"/>
        <end position="698"/>
    </location>
</feature>
<reference evidence="4 5" key="1">
    <citation type="journal article" date="2015" name="Environ. Microbiol.">
        <title>Metagenome sequence of Elaphomyces granulatus from sporocarp tissue reveals Ascomycota ectomycorrhizal fingerprints of genome expansion and a Proteobacteria-rich microbiome.</title>
        <authorList>
            <person name="Quandt C.A."/>
            <person name="Kohler A."/>
            <person name="Hesse C.N."/>
            <person name="Sharpton T.J."/>
            <person name="Martin F."/>
            <person name="Spatafora J.W."/>
        </authorList>
    </citation>
    <scope>NUCLEOTIDE SEQUENCE [LARGE SCALE GENOMIC DNA]</scope>
    <source>
        <strain evidence="4 5">OSC145934</strain>
    </source>
</reference>
<evidence type="ECO:0000313" key="5">
    <source>
        <dbReference type="Proteomes" id="UP000243515"/>
    </source>
</evidence>
<dbReference type="OrthoDB" id="377209at2759"/>
<feature type="region of interest" description="Disordered" evidence="2">
    <location>
        <begin position="547"/>
        <end position="575"/>
    </location>
</feature>
<evidence type="ECO:0000256" key="1">
    <source>
        <dbReference type="ARBA" id="ARBA00022884"/>
    </source>
</evidence>
<protein>
    <recommendedName>
        <fullName evidence="3">CID domain-containing protein</fullName>
    </recommendedName>
</protein>
<dbReference type="CDD" id="cd00590">
    <property type="entry name" value="RRM_SF"/>
    <property type="match status" value="1"/>
</dbReference>
<dbReference type="Gene3D" id="1.25.40.90">
    <property type="match status" value="1"/>
</dbReference>
<accession>A0A232LWN6</accession>
<keyword evidence="5" id="KW-1185">Reference proteome</keyword>
<dbReference type="InterPro" id="IPR051485">
    <property type="entry name" value="SR-CTD_assoc_factor"/>
</dbReference>
<dbReference type="Gene3D" id="1.10.10.790">
    <property type="entry name" value="Surp module"/>
    <property type="match status" value="1"/>
</dbReference>
<keyword evidence="1" id="KW-0694">RNA-binding</keyword>
<dbReference type="SUPFAM" id="SSF109905">
    <property type="entry name" value="Surp module (SWAP domain)"/>
    <property type="match status" value="1"/>
</dbReference>
<dbReference type="GO" id="GO:0006396">
    <property type="term" value="P:RNA processing"/>
    <property type="evidence" value="ECO:0007669"/>
    <property type="project" value="InterPro"/>
</dbReference>
<dbReference type="InterPro" id="IPR000061">
    <property type="entry name" value="Surp"/>
</dbReference>
<dbReference type="InterPro" id="IPR006569">
    <property type="entry name" value="CID_dom"/>
</dbReference>
<dbReference type="EMBL" id="NPHW01004015">
    <property type="protein sequence ID" value="OXV08581.1"/>
    <property type="molecule type" value="Genomic_DNA"/>
</dbReference>
<proteinExistence type="predicted"/>
<feature type="domain" description="CID" evidence="3">
    <location>
        <begin position="469"/>
        <end position="672"/>
    </location>
</feature>
<dbReference type="PANTHER" id="PTHR23140">
    <property type="entry name" value="RNA PROCESSING PROTEIN LD23810P"/>
    <property type="match status" value="1"/>
</dbReference>
<feature type="compositionally biased region" description="Basic and acidic residues" evidence="2">
    <location>
        <begin position="116"/>
        <end position="125"/>
    </location>
</feature>
<feature type="region of interest" description="Disordered" evidence="2">
    <location>
        <begin position="1"/>
        <end position="161"/>
    </location>
</feature>
<dbReference type="Pfam" id="PF01805">
    <property type="entry name" value="Surp"/>
    <property type="match status" value="1"/>
</dbReference>
<feature type="compositionally biased region" description="Gly residues" evidence="2">
    <location>
        <begin position="75"/>
        <end position="86"/>
    </location>
</feature>
<evidence type="ECO:0000313" key="4">
    <source>
        <dbReference type="EMBL" id="OXV08581.1"/>
    </source>
</evidence>
<dbReference type="PANTHER" id="PTHR23140:SF0">
    <property type="entry name" value="U2 SNRNP-ASSOCIATED SURP MOTIF-CONTAINING PROTEIN"/>
    <property type="match status" value="1"/>
</dbReference>
<name>A0A232LWN6_9EURO</name>
<dbReference type="PROSITE" id="PS51391">
    <property type="entry name" value="CID"/>
    <property type="match status" value="1"/>
</dbReference>
<dbReference type="GO" id="GO:0003723">
    <property type="term" value="F:RNA binding"/>
    <property type="evidence" value="ECO:0007669"/>
    <property type="project" value="UniProtKB-KW"/>
</dbReference>
<feature type="compositionally biased region" description="Basic and acidic residues" evidence="2">
    <location>
        <begin position="24"/>
        <end position="43"/>
    </location>
</feature>
<feature type="region of interest" description="Disordered" evidence="2">
    <location>
        <begin position="714"/>
        <end position="822"/>
    </location>
</feature>
<gene>
    <name evidence="4" type="ORF">Egran_03655</name>
</gene>
<dbReference type="AlphaFoldDB" id="A0A232LWN6"/>
<dbReference type="InterPro" id="IPR035967">
    <property type="entry name" value="SWAP/Surp_sf"/>
</dbReference>
<dbReference type="Proteomes" id="UP000243515">
    <property type="component" value="Unassembled WGS sequence"/>
</dbReference>
<feature type="compositionally biased region" description="Basic and acidic residues" evidence="2">
    <location>
        <begin position="714"/>
        <end position="730"/>
    </location>
</feature>
<comment type="caution">
    <text evidence="4">The sequence shown here is derived from an EMBL/GenBank/DDBJ whole genome shotgun (WGS) entry which is preliminary data.</text>
</comment>
<feature type="compositionally biased region" description="Basic and acidic residues" evidence="2">
    <location>
        <begin position="677"/>
        <end position="689"/>
    </location>
</feature>
<dbReference type="GO" id="GO:0005634">
    <property type="term" value="C:nucleus"/>
    <property type="evidence" value="ECO:0007669"/>
    <property type="project" value="TreeGrafter"/>
</dbReference>
<dbReference type="InterPro" id="IPR008942">
    <property type="entry name" value="ENTH_VHS"/>
</dbReference>
<sequence length="822" mass="90349">MPEDGKVKGFPDLSSKLAAPVKKSLFERQKAEAEAKRARERAETAAVYEDFVKSFDDDPVTPPRSSLRSNTLGPGSSGPGGIGGGPAKRHFTSSGARNSGPGSLGPPPSLSRKRTHEGYHRDRDIQGILAFENSGPTSLDPVTAFRASDDEEEKTADDKEAERAIAKPTLYLSSLPPGTSPTVIKALIRSMLSVDNVKILPPPGQASTERRSSSAIVTLAKETAASDIDSAVSSLQNKYLGWGFYLSISRHLSSAAVNSGIPMTVGLSSTSSLPFGAKSIPQGPVGRLNRAPPPTSHRGGIAPPASFGTQYGRGGSTVQVEVKPPADLKQLRLIHKTLENLLNYGPEFEALLMSRHEVQKEEKWAWLWDARSTGGVWYRWKLWDILTNAKSKGTRRGRSGTPSSHLFEGSASWVPSEKGILFEYNTQIDEFVSDEDYNSSEDDYSDVEDDRRRNTAEISGMNDDGIGYMNPLQKAKLTHLLARLPTTNAKLRRGDIARVTAFAIEHAGEGADEVVEMIVSNVMHPFAYTRANPDHDNEHSALMDSSVLQSENAEESKPSDNSNQTPRVSMKDKADTSPAKLVGLYVISDILSSSSTSGVRHAWRYRQLFESAFKSHELFEHLGRLEKELAWGRLKADKWKRSVHTLLHLWEGWCVFPQSSHEGFVQVFEKPPLTEKELAEEREKTEAEKASGVFGSKGKSRWKTVDEDVFTKFDPSKTIDSSEDRMDIGHDGMPMAEDDENIDRDPMSDIDGVPMEDSDLEDLDGQPLEYEPLPAGEGIQSDDEAQSTPEKPSESGLELQRGPLTRKPRPKAEDMFADSDSE</sequence>
<evidence type="ECO:0000259" key="3">
    <source>
        <dbReference type="PROSITE" id="PS51391"/>
    </source>
</evidence>
<feature type="compositionally biased region" description="Acidic residues" evidence="2">
    <location>
        <begin position="435"/>
        <end position="448"/>
    </location>
</feature>
<feature type="compositionally biased region" description="Polar residues" evidence="2">
    <location>
        <begin position="63"/>
        <end position="72"/>
    </location>
</feature>